<name>A0A3G4ZKN7_9VIRU</name>
<dbReference type="EMBL" id="MK071979">
    <property type="protein sequence ID" value="AYV75390.1"/>
    <property type="molecule type" value="Genomic_DNA"/>
</dbReference>
<keyword evidence="1" id="KW-1133">Transmembrane helix</keyword>
<proteinExistence type="predicted"/>
<feature type="transmembrane region" description="Helical" evidence="1">
    <location>
        <begin position="108"/>
        <end position="128"/>
    </location>
</feature>
<keyword evidence="1" id="KW-0472">Membrane</keyword>
<evidence type="ECO:0000313" key="2">
    <source>
        <dbReference type="EMBL" id="AYV75390.1"/>
    </source>
</evidence>
<gene>
    <name evidence="2" type="ORF">Terrestrivirus1_264</name>
</gene>
<protein>
    <submittedName>
        <fullName evidence="2">Uncharacterized protein</fullName>
    </submittedName>
</protein>
<sequence length="147" mass="16569">MCRCWETENSNCESLSIHHLTCYCENDTSCNNEEIWCGNKTCIVICFGDNSCQNLAIYFEVMEGFVLECRGLNACINITVYGPPLTVSDPGPWEPTELNHTLSNSASIGLFFGVIGTVLLCIIGTFIYKNYCSKYRHRTRLVENQSI</sequence>
<organism evidence="2">
    <name type="scientific">Terrestrivirus sp</name>
    <dbReference type="NCBI Taxonomy" id="2487775"/>
    <lineage>
        <taxon>Viruses</taxon>
        <taxon>Varidnaviria</taxon>
        <taxon>Bamfordvirae</taxon>
        <taxon>Nucleocytoviricota</taxon>
        <taxon>Megaviricetes</taxon>
        <taxon>Imitervirales</taxon>
        <taxon>Mimiviridae</taxon>
        <taxon>Klosneuvirinae</taxon>
    </lineage>
</organism>
<reference evidence="2" key="1">
    <citation type="submission" date="2018-10" db="EMBL/GenBank/DDBJ databases">
        <title>Hidden diversity of soil giant viruses.</title>
        <authorList>
            <person name="Schulz F."/>
            <person name="Alteio L."/>
            <person name="Goudeau D."/>
            <person name="Ryan E.M."/>
            <person name="Malmstrom R.R."/>
            <person name="Blanchard J."/>
            <person name="Woyke T."/>
        </authorList>
    </citation>
    <scope>NUCLEOTIDE SEQUENCE</scope>
    <source>
        <strain evidence="2">TEV1</strain>
    </source>
</reference>
<evidence type="ECO:0000256" key="1">
    <source>
        <dbReference type="SAM" id="Phobius"/>
    </source>
</evidence>
<accession>A0A3G4ZKN7</accession>
<keyword evidence="1" id="KW-0812">Transmembrane</keyword>